<accession>A0A9X2CYR7</accession>
<sequence length="233" mass="26586">MVKNRLTNCLLLPLLFFSHATSSAPFNAPKNNISFASNIGPIPPTVQTEMKKYTWHNGCPVALDELTYIQLSYWGFDHQTHQGILIVNKELAHEVVAIFKQLYLKKFPIQSMKPMEIFHGNDNASMAANNTSAFNCRDLTNKPGVFSQHSYGRAIDINPLINPFVKGKKVSPEGGNKFLNRYKPYPGKIIKNDFVSQLFIQHGWDWGAHWYDVQDYQHFEKRANGAKRNPYGN</sequence>
<dbReference type="AlphaFoldDB" id="A0A9X2CYR7"/>
<evidence type="ECO:0000313" key="3">
    <source>
        <dbReference type="EMBL" id="MCL9682998.1"/>
    </source>
</evidence>
<dbReference type="Pfam" id="PF13539">
    <property type="entry name" value="Peptidase_M15_4"/>
    <property type="match status" value="1"/>
</dbReference>
<proteinExistence type="predicted"/>
<protein>
    <submittedName>
        <fullName evidence="3">M15 family metallopeptidase</fullName>
    </submittedName>
</protein>
<feature type="signal peptide" evidence="1">
    <location>
        <begin position="1"/>
        <end position="24"/>
    </location>
</feature>
<feature type="chain" id="PRO_5040797370" evidence="1">
    <location>
        <begin position="25"/>
        <end position="233"/>
    </location>
</feature>
<dbReference type="SUPFAM" id="SSF55166">
    <property type="entry name" value="Hedgehog/DD-peptidase"/>
    <property type="match status" value="1"/>
</dbReference>
<evidence type="ECO:0000313" key="4">
    <source>
        <dbReference type="Proteomes" id="UP001139721"/>
    </source>
</evidence>
<dbReference type="CDD" id="cd14845">
    <property type="entry name" value="L-Ala-D-Glu_peptidase_like"/>
    <property type="match status" value="1"/>
</dbReference>
<organism evidence="3 4">
    <name type="scientific">Legionella maioricensis</name>
    <dbReference type="NCBI Taxonomy" id="2896528"/>
    <lineage>
        <taxon>Bacteria</taxon>
        <taxon>Pseudomonadati</taxon>
        <taxon>Pseudomonadota</taxon>
        <taxon>Gammaproteobacteria</taxon>
        <taxon>Legionellales</taxon>
        <taxon>Legionellaceae</taxon>
        <taxon>Legionella</taxon>
    </lineage>
</organism>
<comment type="caution">
    <text evidence="3">The sequence shown here is derived from an EMBL/GenBank/DDBJ whole genome shotgun (WGS) entry which is preliminary data.</text>
</comment>
<dbReference type="Gene3D" id="3.30.1380.10">
    <property type="match status" value="1"/>
</dbReference>
<dbReference type="RefSeq" id="WP_250420353.1">
    <property type="nucleotide sequence ID" value="NZ_JAJKBJ010000002.1"/>
</dbReference>
<dbReference type="GO" id="GO:0008233">
    <property type="term" value="F:peptidase activity"/>
    <property type="evidence" value="ECO:0007669"/>
    <property type="project" value="InterPro"/>
</dbReference>
<gene>
    <name evidence="3" type="ORF">LOX96_02725</name>
</gene>
<dbReference type="Proteomes" id="UP001139721">
    <property type="component" value="Unassembled WGS sequence"/>
</dbReference>
<feature type="domain" description="Peptidase M15C" evidence="2">
    <location>
        <begin position="141"/>
        <end position="221"/>
    </location>
</feature>
<keyword evidence="4" id="KW-1185">Reference proteome</keyword>
<dbReference type="InterPro" id="IPR009045">
    <property type="entry name" value="Zn_M74/Hedgehog-like"/>
</dbReference>
<dbReference type="InterPro" id="IPR039561">
    <property type="entry name" value="Peptidase_M15C"/>
</dbReference>
<keyword evidence="1" id="KW-0732">Signal</keyword>
<evidence type="ECO:0000256" key="1">
    <source>
        <dbReference type="SAM" id="SignalP"/>
    </source>
</evidence>
<name>A0A9X2CYR7_9GAMM</name>
<evidence type="ECO:0000259" key="2">
    <source>
        <dbReference type="Pfam" id="PF13539"/>
    </source>
</evidence>
<dbReference type="EMBL" id="JAJKBJ010000002">
    <property type="protein sequence ID" value="MCL9682998.1"/>
    <property type="molecule type" value="Genomic_DNA"/>
</dbReference>
<reference evidence="3" key="1">
    <citation type="submission" date="2021-11" db="EMBL/GenBank/DDBJ databases">
        <title>Legionella maioricencis sp. nov., a new species isolated from hot water samples in Mallorca.</title>
        <authorList>
            <person name="Crespi S."/>
            <person name="Drasar V."/>
            <person name="Salva-Serra F."/>
            <person name="Jaen-Luchoro D."/>
            <person name="Pineiro-Iglesias B."/>
            <person name="Aliaga F."/>
            <person name="Fernandez-Juarez V."/>
            <person name="Coll G."/>
            <person name="Moore E.R.B."/>
            <person name="Bennasar-Figueras A."/>
        </authorList>
    </citation>
    <scope>NUCLEOTIDE SEQUENCE</scope>
    <source>
        <strain evidence="3">HCPI-6</strain>
    </source>
</reference>